<feature type="active site" description="Nucleophile" evidence="8">
    <location>
        <position position="793"/>
    </location>
</feature>
<evidence type="ECO:0000256" key="9">
    <source>
        <dbReference type="RuleBase" id="RU004468"/>
    </source>
</evidence>
<dbReference type="STRING" id="7176.B0WNN4"/>
<keyword evidence="5 9" id="KW-0378">Hydrolase</keyword>
<dbReference type="EC" id="3.2.1.21" evidence="3"/>
<proteinExistence type="inferred from homology"/>
<dbReference type="InterPro" id="IPR018120">
    <property type="entry name" value="Glyco_hydro_1_AS"/>
</dbReference>
<evidence type="ECO:0000256" key="2">
    <source>
        <dbReference type="ARBA" id="ARBA00011738"/>
    </source>
</evidence>
<evidence type="ECO:0000256" key="6">
    <source>
        <dbReference type="ARBA" id="ARBA00023180"/>
    </source>
</evidence>
<gene>
    <name evidence="11" type="primary">6041003</name>
    <name evidence="10" type="ORF">CpipJ_CPIJ008529</name>
</gene>
<evidence type="ECO:0000313" key="12">
    <source>
        <dbReference type="Proteomes" id="UP000002320"/>
    </source>
</evidence>
<dbReference type="PANTHER" id="PTHR10353:SF36">
    <property type="entry name" value="LP05116P"/>
    <property type="match status" value="1"/>
</dbReference>
<dbReference type="VEuPathDB" id="VectorBase:CPIJ008529"/>
<dbReference type="OrthoDB" id="65569at2759"/>
<dbReference type="KEGG" id="cqu:CpipJ_CPIJ008529"/>
<dbReference type="PANTHER" id="PTHR10353">
    <property type="entry name" value="GLYCOSYL HYDROLASE"/>
    <property type="match status" value="1"/>
</dbReference>
<dbReference type="EMBL" id="DS232013">
    <property type="protein sequence ID" value="EDS31870.1"/>
    <property type="molecule type" value="Genomic_DNA"/>
</dbReference>
<evidence type="ECO:0000256" key="5">
    <source>
        <dbReference type="ARBA" id="ARBA00022801"/>
    </source>
</evidence>
<evidence type="ECO:0000256" key="1">
    <source>
        <dbReference type="ARBA" id="ARBA00010838"/>
    </source>
</evidence>
<evidence type="ECO:0000256" key="4">
    <source>
        <dbReference type="ARBA" id="ARBA00022729"/>
    </source>
</evidence>
<evidence type="ECO:0000256" key="3">
    <source>
        <dbReference type="ARBA" id="ARBA00012744"/>
    </source>
</evidence>
<comment type="similarity">
    <text evidence="1">Belongs to the glycosyl hydrolase 1 family.</text>
</comment>
<dbReference type="GO" id="GO:0008422">
    <property type="term" value="F:beta-glucosidase activity"/>
    <property type="evidence" value="ECO:0007669"/>
    <property type="project" value="TreeGrafter"/>
</dbReference>
<dbReference type="PROSITE" id="PS00572">
    <property type="entry name" value="GLYCOSYL_HYDROL_F1_1"/>
    <property type="match status" value="2"/>
</dbReference>
<evidence type="ECO:0000313" key="11">
    <source>
        <dbReference type="EnsemblMetazoa" id="CPIJ008529-PA"/>
    </source>
</evidence>
<reference evidence="11" key="2">
    <citation type="submission" date="2021-02" db="UniProtKB">
        <authorList>
            <consortium name="EnsemblMetazoa"/>
        </authorList>
    </citation>
    <scope>IDENTIFICATION</scope>
    <source>
        <strain evidence="11">JHB</strain>
    </source>
</reference>
<dbReference type="Proteomes" id="UP000002320">
    <property type="component" value="Unassembled WGS sequence"/>
</dbReference>
<comment type="subunit">
    <text evidence="2">Homodimer.</text>
</comment>
<dbReference type="FunFam" id="3.20.20.80:FF:000013">
    <property type="entry name" value="lactase-phlorizin hydrolase"/>
    <property type="match status" value="1"/>
</dbReference>
<sequence length="920" mass="105697">MYRFSLSWTRIMPSGISNNVNQAGIDYYNKLINELLKYNIEPMITLYHWDLPQRLQEIGGWTNREVVGHFREYARVVFEAFGDRVKWWTTFNEPSQTCMFSYEYDAMAPGYEFPGIPCYLCTHNVLLAHAEAVELYRKQFNTKQEGMTKFDIEDYKGIIGITVDSSWSAPRSDSAEDLEASELSLQFHLGWYMHPIYSKTGNYPQVMIDRINALSKEQGFANSRLPVFTEEEIEKLKGSSDFFGINTYTTSIVYKNDNNTANFRVPSFDHDRNTLGYQDPSWPSSGSGWLKVYPKGLYYLLNWIREEYDSPPIYVTENGVSDLGGTKDVARVEYYNSYLEAVLDAMEDGCDVRGYVAWSLMDNFEWRAGLTERFGMYYVDYEDSKRTRIAKSSAKVFANIIKTRTIDPDYLPEPDLLIPGPTENPSFLRILAAANGQKKFPPGFKFGVGTSAYQIEGAWNVDGKGESIWDHLTHNYPDKIADRTNGDIACDSYHNWQRDVQMLKELGVNMYRFSIAWSRIMPTGFSNNINQAGIDYYNKLINELIKNNIEPMVTLYHWDLPQRLQEIGGWTNREIVDHFREYARVAFNAFGDRVKWWTTFNEPLQTCMFSYEYDSMAPGLEESRYTMLSIAGIIGITVDSSWAEPRSESADDREASELAMQFHIGWYMHPIFSKTGNYPQVMINRINALSQQQGFASSRLPVFTPAEIEKLKGSSDFFGINTYTTSIVYKNDAQNSGNFRIPSFDHDRNTIGYQDPTWPGSGSGWLKVYPKGMHQLLNWIRNEYDNPPVYVTENGVSDRGGTKDVARVNYYNQYLGAVLDAMAEGSDVRGYVAWSLMDNFEWRAGLTERFGLFYVDYEDPTRKRSAKTSAKVLAKIIETREIDLEYLPEPEVFIPQPGAAMSVLVSRMLMMLSHIFGTLL</sequence>
<keyword evidence="4" id="KW-0732">Signal</keyword>
<name>B0WNN4_CULQU</name>
<keyword evidence="6" id="KW-0325">Glycoprotein</keyword>
<dbReference type="EnsemblMetazoa" id="CPIJ008529-RA">
    <property type="protein sequence ID" value="CPIJ008529-PA"/>
    <property type="gene ID" value="CPIJ008529"/>
</dbReference>
<dbReference type="HOGENOM" id="CLU_001859_5_2_1"/>
<reference evidence="10" key="1">
    <citation type="submission" date="2007-03" db="EMBL/GenBank/DDBJ databases">
        <title>Annotation of Culex pipiens quinquefasciatus.</title>
        <authorList>
            <consortium name="The Broad Institute Genome Sequencing Platform"/>
            <person name="Atkinson P.W."/>
            <person name="Hemingway J."/>
            <person name="Christensen B.M."/>
            <person name="Higgs S."/>
            <person name="Kodira C."/>
            <person name="Hannick L."/>
            <person name="Megy K."/>
            <person name="O'Leary S."/>
            <person name="Pearson M."/>
            <person name="Haas B.J."/>
            <person name="Mauceli E."/>
            <person name="Wortman J.R."/>
            <person name="Lee N.H."/>
            <person name="Guigo R."/>
            <person name="Stanke M."/>
            <person name="Alvarado L."/>
            <person name="Amedeo P."/>
            <person name="Antoine C.H."/>
            <person name="Arensburger P."/>
            <person name="Bidwell S.L."/>
            <person name="Crawford M."/>
            <person name="Camaro F."/>
            <person name="Devon K."/>
            <person name="Engels R."/>
            <person name="Hammond M."/>
            <person name="Howarth C."/>
            <person name="Koehrsen M."/>
            <person name="Lawson D."/>
            <person name="Montgomery P."/>
            <person name="Nene V."/>
            <person name="Nusbaum C."/>
            <person name="Puiu D."/>
            <person name="Romero-Severson J."/>
            <person name="Severson D.W."/>
            <person name="Shumway M."/>
            <person name="Sisk P."/>
            <person name="Stolte C."/>
            <person name="Zeng Q."/>
            <person name="Eisenstadt E."/>
            <person name="Fraser-Liggett C."/>
            <person name="Strausberg R."/>
            <person name="Galagan J."/>
            <person name="Birren B."/>
            <person name="Collins F.H."/>
        </authorList>
    </citation>
    <scope>NUCLEOTIDE SEQUENCE [LARGE SCALE GENOMIC DNA]</scope>
    <source>
        <strain evidence="10">JHB</strain>
    </source>
</reference>
<evidence type="ECO:0000256" key="8">
    <source>
        <dbReference type="PROSITE-ProRule" id="PRU10055"/>
    </source>
</evidence>
<dbReference type="Gene3D" id="3.20.20.80">
    <property type="entry name" value="Glycosidases"/>
    <property type="match status" value="3"/>
</dbReference>
<protein>
    <recommendedName>
        <fullName evidence="3">beta-glucosidase</fullName>
        <ecNumber evidence="3">3.2.1.21</ecNumber>
    </recommendedName>
</protein>
<dbReference type="Pfam" id="PF00232">
    <property type="entry name" value="Glyco_hydro_1"/>
    <property type="match status" value="2"/>
</dbReference>
<dbReference type="InterPro" id="IPR017853">
    <property type="entry name" value="GH"/>
</dbReference>
<dbReference type="SUPFAM" id="SSF51445">
    <property type="entry name" value="(Trans)glycosidases"/>
    <property type="match status" value="2"/>
</dbReference>
<dbReference type="GO" id="GO:0005975">
    <property type="term" value="P:carbohydrate metabolic process"/>
    <property type="evidence" value="ECO:0007669"/>
    <property type="project" value="InterPro"/>
</dbReference>
<evidence type="ECO:0000313" key="10">
    <source>
        <dbReference type="EMBL" id="EDS31870.1"/>
    </source>
</evidence>
<dbReference type="eggNOG" id="KOG0626">
    <property type="taxonomic scope" value="Eukaryota"/>
</dbReference>
<dbReference type="FunFam" id="3.20.20.80:FF:000099">
    <property type="entry name" value="Lactase-phlorizin hydrolase, putative"/>
    <property type="match status" value="1"/>
</dbReference>
<dbReference type="InterPro" id="IPR001360">
    <property type="entry name" value="Glyco_hydro_1"/>
</dbReference>
<dbReference type="VEuPathDB" id="VectorBase:CQUJHB003043"/>
<keyword evidence="7 9" id="KW-0326">Glycosidase</keyword>
<feature type="active site" description="Nucleophile" evidence="8">
    <location>
        <position position="317"/>
    </location>
</feature>
<dbReference type="AlphaFoldDB" id="B0WNN4"/>
<evidence type="ECO:0000256" key="7">
    <source>
        <dbReference type="ARBA" id="ARBA00023295"/>
    </source>
</evidence>
<dbReference type="VEuPathDB" id="VectorBase:CQUJHB006400"/>
<accession>B0WNN4</accession>
<dbReference type="InParanoid" id="B0WNN4"/>
<dbReference type="OMA" id="SHTEVWH"/>
<keyword evidence="12" id="KW-1185">Reference proteome</keyword>
<dbReference type="InterPro" id="IPR033132">
    <property type="entry name" value="GH_1_N_CS"/>
</dbReference>
<organism>
    <name type="scientific">Culex quinquefasciatus</name>
    <name type="common">Southern house mosquito</name>
    <name type="synonym">Culex pungens</name>
    <dbReference type="NCBI Taxonomy" id="7176"/>
    <lineage>
        <taxon>Eukaryota</taxon>
        <taxon>Metazoa</taxon>
        <taxon>Ecdysozoa</taxon>
        <taxon>Arthropoda</taxon>
        <taxon>Hexapoda</taxon>
        <taxon>Insecta</taxon>
        <taxon>Pterygota</taxon>
        <taxon>Neoptera</taxon>
        <taxon>Endopterygota</taxon>
        <taxon>Diptera</taxon>
        <taxon>Nematocera</taxon>
        <taxon>Culicoidea</taxon>
        <taxon>Culicidae</taxon>
        <taxon>Culicinae</taxon>
        <taxon>Culicini</taxon>
        <taxon>Culex</taxon>
        <taxon>Culex</taxon>
    </lineage>
</organism>
<dbReference type="PRINTS" id="PR00131">
    <property type="entry name" value="GLHYDRLASE1"/>
</dbReference>
<dbReference type="PROSITE" id="PS00653">
    <property type="entry name" value="GLYCOSYL_HYDROL_F1_2"/>
    <property type="match status" value="1"/>
</dbReference>